<evidence type="ECO:0000313" key="3">
    <source>
        <dbReference type="Proteomes" id="UP000886890"/>
    </source>
</evidence>
<feature type="transmembrane region" description="Helical" evidence="1">
    <location>
        <begin position="12"/>
        <end position="35"/>
    </location>
</feature>
<evidence type="ECO:0000256" key="1">
    <source>
        <dbReference type="SAM" id="Phobius"/>
    </source>
</evidence>
<name>A0A9D2BK99_9FIRM</name>
<keyword evidence="1" id="KW-1133">Transmembrane helix</keyword>
<dbReference type="Proteomes" id="UP000886890">
    <property type="component" value="Unassembled WGS sequence"/>
</dbReference>
<dbReference type="EMBL" id="DXEK01000194">
    <property type="protein sequence ID" value="HIX78299.1"/>
    <property type="molecule type" value="Genomic_DNA"/>
</dbReference>
<gene>
    <name evidence="2" type="ORF">H9734_12030</name>
</gene>
<reference evidence="2" key="2">
    <citation type="submission" date="2021-04" db="EMBL/GenBank/DDBJ databases">
        <authorList>
            <person name="Gilroy R."/>
        </authorList>
    </citation>
    <scope>NUCLEOTIDE SEQUENCE</scope>
    <source>
        <strain evidence="2">CHK183-1962</strain>
    </source>
</reference>
<sequence>MNTSKYPKPFPVFLGLFFAILCDFALVLGYFYFFVYNVPEQADPTQLDDRYQNGSVVNVQDLNDNRYILMRTSAGELHLLALEKCAFYDRFYYSPKYTVTVPEKRPYTASIRLPNGEAAVTVDSADVLTVQNQQTENPPFQLLLQTLLPVLLLCIEIVLYCTPR</sequence>
<keyword evidence="1" id="KW-0812">Transmembrane</keyword>
<accession>A0A9D2BK99</accession>
<evidence type="ECO:0000313" key="2">
    <source>
        <dbReference type="EMBL" id="HIX78299.1"/>
    </source>
</evidence>
<protein>
    <submittedName>
        <fullName evidence="2">Uncharacterized protein</fullName>
    </submittedName>
</protein>
<organism evidence="2 3">
    <name type="scientific">Candidatus Fusicatenibacter merdavium</name>
    <dbReference type="NCBI Taxonomy" id="2838600"/>
    <lineage>
        <taxon>Bacteria</taxon>
        <taxon>Bacillati</taxon>
        <taxon>Bacillota</taxon>
        <taxon>Clostridia</taxon>
        <taxon>Lachnospirales</taxon>
        <taxon>Lachnospiraceae</taxon>
        <taxon>Fusicatenibacter</taxon>
    </lineage>
</organism>
<comment type="caution">
    <text evidence="2">The sequence shown here is derived from an EMBL/GenBank/DDBJ whole genome shotgun (WGS) entry which is preliminary data.</text>
</comment>
<reference evidence="2" key="1">
    <citation type="journal article" date="2021" name="PeerJ">
        <title>Extensive microbial diversity within the chicken gut microbiome revealed by metagenomics and culture.</title>
        <authorList>
            <person name="Gilroy R."/>
            <person name="Ravi A."/>
            <person name="Getino M."/>
            <person name="Pursley I."/>
            <person name="Horton D.L."/>
            <person name="Alikhan N.F."/>
            <person name="Baker D."/>
            <person name="Gharbi K."/>
            <person name="Hall N."/>
            <person name="Watson M."/>
            <person name="Adriaenssens E.M."/>
            <person name="Foster-Nyarko E."/>
            <person name="Jarju S."/>
            <person name="Secka A."/>
            <person name="Antonio M."/>
            <person name="Oren A."/>
            <person name="Chaudhuri R.R."/>
            <person name="La Ragione R."/>
            <person name="Hildebrand F."/>
            <person name="Pallen M.J."/>
        </authorList>
    </citation>
    <scope>NUCLEOTIDE SEQUENCE</scope>
    <source>
        <strain evidence="2">CHK183-1962</strain>
    </source>
</reference>
<feature type="transmembrane region" description="Helical" evidence="1">
    <location>
        <begin position="142"/>
        <end position="161"/>
    </location>
</feature>
<proteinExistence type="predicted"/>
<keyword evidence="1" id="KW-0472">Membrane</keyword>
<dbReference type="AlphaFoldDB" id="A0A9D2BK99"/>